<keyword evidence="12" id="KW-1185">Reference proteome</keyword>
<dbReference type="STRING" id="3983.A0A2C9UPP4"/>
<evidence type="ECO:0000256" key="6">
    <source>
        <dbReference type="ARBA" id="ARBA00023295"/>
    </source>
</evidence>
<evidence type="ECO:0000313" key="11">
    <source>
        <dbReference type="EMBL" id="OAY33065.1"/>
    </source>
</evidence>
<dbReference type="EC" id="3.2.1.4" evidence="9"/>
<dbReference type="Pfam" id="PF00759">
    <property type="entry name" value="Glyco_hydro_9"/>
    <property type="match status" value="1"/>
</dbReference>
<dbReference type="Gene3D" id="1.50.10.10">
    <property type="match status" value="1"/>
</dbReference>
<dbReference type="OMA" id="CHDSARV"/>
<comment type="similarity">
    <text evidence="2 8 9">Belongs to the glycosyl hydrolase 9 (cellulase E) family.</text>
</comment>
<dbReference type="EMBL" id="CM004399">
    <property type="protein sequence ID" value="OAY33065.1"/>
    <property type="molecule type" value="Genomic_DNA"/>
</dbReference>
<evidence type="ECO:0000256" key="7">
    <source>
        <dbReference type="ARBA" id="ARBA00023326"/>
    </source>
</evidence>
<accession>A0A2C9UPP4</accession>
<dbReference type="SUPFAM" id="SSF48208">
    <property type="entry name" value="Six-hairpin glycosidases"/>
    <property type="match status" value="1"/>
</dbReference>
<evidence type="ECO:0000256" key="3">
    <source>
        <dbReference type="ARBA" id="ARBA00022801"/>
    </source>
</evidence>
<dbReference type="PROSITE" id="PS00592">
    <property type="entry name" value="GH9_2"/>
    <property type="match status" value="1"/>
</dbReference>
<dbReference type="InterPro" id="IPR008928">
    <property type="entry name" value="6-hairpin_glycosidase_sf"/>
</dbReference>
<comment type="caution">
    <text evidence="11">The sequence shown here is derived from an EMBL/GenBank/DDBJ whole genome shotgun (WGS) entry which is preliminary data.</text>
</comment>
<evidence type="ECO:0000256" key="1">
    <source>
        <dbReference type="ARBA" id="ARBA00000966"/>
    </source>
</evidence>
<protein>
    <recommendedName>
        <fullName evidence="9">Endoglucanase</fullName>
        <ecNumber evidence="9">3.2.1.4</ecNumber>
    </recommendedName>
</protein>
<dbReference type="Gramene" id="Manes.13G066900.1.v8.1">
    <property type="protein sequence ID" value="Manes.13G066900.1.v8.1.CDS"/>
    <property type="gene ID" value="Manes.13G066900.v8.1"/>
</dbReference>
<evidence type="ECO:0000256" key="8">
    <source>
        <dbReference type="PROSITE-ProRule" id="PRU10059"/>
    </source>
</evidence>
<feature type="active site" evidence="8">
    <location>
        <position position="430"/>
    </location>
</feature>
<dbReference type="InterPro" id="IPR001701">
    <property type="entry name" value="Glyco_hydro_9"/>
</dbReference>
<evidence type="ECO:0000256" key="9">
    <source>
        <dbReference type="RuleBase" id="RU361166"/>
    </source>
</evidence>
<dbReference type="Proteomes" id="UP000091857">
    <property type="component" value="Chromosome 13"/>
</dbReference>
<keyword evidence="6 8" id="KW-0326">Glycosidase</keyword>
<dbReference type="GO" id="GO:0008810">
    <property type="term" value="F:cellulase activity"/>
    <property type="evidence" value="ECO:0007669"/>
    <property type="project" value="UniProtKB-EC"/>
</dbReference>
<dbReference type="InterPro" id="IPR012341">
    <property type="entry name" value="6hp_glycosidase-like_sf"/>
</dbReference>
<dbReference type="OrthoDB" id="10257085at2759"/>
<evidence type="ECO:0000256" key="5">
    <source>
        <dbReference type="ARBA" id="ARBA00023277"/>
    </source>
</evidence>
<evidence type="ECO:0000256" key="4">
    <source>
        <dbReference type="ARBA" id="ARBA00023001"/>
    </source>
</evidence>
<keyword evidence="5 8" id="KW-0119">Carbohydrate metabolism</keyword>
<evidence type="ECO:0000256" key="2">
    <source>
        <dbReference type="ARBA" id="ARBA00007072"/>
    </source>
</evidence>
<dbReference type="FunFam" id="1.50.10.10:FF:000020">
    <property type="entry name" value="Endoglucanase"/>
    <property type="match status" value="1"/>
</dbReference>
<dbReference type="PANTHER" id="PTHR22298">
    <property type="entry name" value="ENDO-1,4-BETA-GLUCANASE"/>
    <property type="match status" value="1"/>
</dbReference>
<gene>
    <name evidence="11" type="ORF">MANES_13G066900v8</name>
</gene>
<dbReference type="AlphaFoldDB" id="A0A2C9UPP4"/>
<comment type="catalytic activity">
    <reaction evidence="1 9">
        <text>Endohydrolysis of (1-&gt;4)-beta-D-glucosidic linkages in cellulose, lichenin and cereal beta-D-glucans.</text>
        <dbReference type="EC" id="3.2.1.4"/>
    </reaction>
</comment>
<proteinExistence type="inferred from homology"/>
<organism evidence="11 12">
    <name type="scientific">Manihot esculenta</name>
    <name type="common">Cassava</name>
    <name type="synonym">Jatropha manihot</name>
    <dbReference type="NCBI Taxonomy" id="3983"/>
    <lineage>
        <taxon>Eukaryota</taxon>
        <taxon>Viridiplantae</taxon>
        <taxon>Streptophyta</taxon>
        <taxon>Embryophyta</taxon>
        <taxon>Tracheophyta</taxon>
        <taxon>Spermatophyta</taxon>
        <taxon>Magnoliopsida</taxon>
        <taxon>eudicotyledons</taxon>
        <taxon>Gunneridae</taxon>
        <taxon>Pentapetalae</taxon>
        <taxon>rosids</taxon>
        <taxon>fabids</taxon>
        <taxon>Malpighiales</taxon>
        <taxon>Euphorbiaceae</taxon>
        <taxon>Crotonoideae</taxon>
        <taxon>Manihoteae</taxon>
        <taxon>Manihot</taxon>
    </lineage>
</organism>
<keyword evidence="4 9" id="KW-0136">Cellulose degradation</keyword>
<feature type="domain" description="Glycoside hydrolase family 9" evidence="10">
    <location>
        <begin position="44"/>
        <end position="503"/>
    </location>
</feature>
<keyword evidence="3 8" id="KW-0378">Hydrolase</keyword>
<dbReference type="GO" id="GO:0030245">
    <property type="term" value="P:cellulose catabolic process"/>
    <property type="evidence" value="ECO:0007669"/>
    <property type="project" value="UniProtKB-KW"/>
</dbReference>
<evidence type="ECO:0000313" key="12">
    <source>
        <dbReference type="Proteomes" id="UP000091857"/>
    </source>
</evidence>
<evidence type="ECO:0000259" key="10">
    <source>
        <dbReference type="Pfam" id="PF00759"/>
    </source>
</evidence>
<keyword evidence="7 8" id="KW-0624">Polysaccharide degradation</keyword>
<dbReference type="InterPro" id="IPR018221">
    <property type="entry name" value="Glyco_hydro_9_His_AS"/>
</dbReference>
<reference evidence="12" key="1">
    <citation type="journal article" date="2016" name="Nat. Biotechnol.">
        <title>Sequencing wild and cultivated cassava and related species reveals extensive interspecific hybridization and genetic diversity.</title>
        <authorList>
            <person name="Bredeson J.V."/>
            <person name="Lyons J.B."/>
            <person name="Prochnik S.E."/>
            <person name="Wu G.A."/>
            <person name="Ha C.M."/>
            <person name="Edsinger-Gonzales E."/>
            <person name="Grimwood J."/>
            <person name="Schmutz J."/>
            <person name="Rabbi I.Y."/>
            <person name="Egesi C."/>
            <person name="Nauluvula P."/>
            <person name="Lebot V."/>
            <person name="Ndunguru J."/>
            <person name="Mkamilo G."/>
            <person name="Bart R.S."/>
            <person name="Setter T.L."/>
            <person name="Gleadow R.M."/>
            <person name="Kulakow P."/>
            <person name="Ferguson M.E."/>
            <person name="Rounsley S."/>
            <person name="Rokhsar D.S."/>
        </authorList>
    </citation>
    <scope>NUCLEOTIDE SEQUENCE [LARGE SCALE GENOMIC DNA]</scope>
    <source>
        <strain evidence="12">cv. AM560-2</strain>
    </source>
</reference>
<name>A0A2C9UPP4_MANES</name>
<sequence>MEDERKKKKNQTLYRPLKPPRIARHCCALFSFFTIFKTGLAFDYADALTKSLLYFEAQRSGRLPYNQRVTWRDHSGLTDGLEQGVDLVGGYYDAGDHVKFGLPMAFTITMLSWSVIEFRDQISRADELEHALEAIKWGTDYFIKAHSSPNVLWAEVGDGDTDHYCWQRPEDMTTSRQAYKIDENNPGSDLAGETAAAMAAASIVFKRRNPHYAHLLLHHAQQLFEFGDKYRGKYDASVEAVKSYYASVSGYMDELLWGAMWLYKATDNKEYLNYVINKAHYFGGTDWAITEFSWDVKYAGLQIMASKLLMDGHKEQSHMLEQYKSKGEYYICSCLNKNNNGSNVDRTPAGLLHIRQWNNMQYVSTAAFLLTIYSGYLQSSNQKLECPNGVVDHEEIFNFAKSQVDYILGSNPMNMSYLVGYGPKFPTRVHHRGASIVSYRENKGFIGCTQGYDNWYSSQEQNPNVLVGALVGGPDRQDNFRDQRGNYMQTEACTYNTAPLVGVFAKLLEMEDPKGYHDHTGPLVASY</sequence>